<dbReference type="GO" id="GO:0008889">
    <property type="term" value="F:glycerophosphodiester phosphodiesterase activity"/>
    <property type="evidence" value="ECO:0007669"/>
    <property type="project" value="TreeGrafter"/>
</dbReference>
<keyword evidence="3" id="KW-1185">Reference proteome</keyword>
<dbReference type="GO" id="GO:0006644">
    <property type="term" value="P:phospholipid metabolic process"/>
    <property type="evidence" value="ECO:0007669"/>
    <property type="project" value="TreeGrafter"/>
</dbReference>
<dbReference type="Pfam" id="PF03009">
    <property type="entry name" value="GDPD"/>
    <property type="match status" value="1"/>
</dbReference>
<gene>
    <name evidence="2" type="ORF">CLV42_104211</name>
</gene>
<dbReference type="InterPro" id="IPR017946">
    <property type="entry name" value="PLC-like_Pdiesterase_TIM-brl"/>
</dbReference>
<dbReference type="SUPFAM" id="SSF51695">
    <property type="entry name" value="PLC-like phosphodiesterases"/>
    <property type="match status" value="1"/>
</dbReference>
<accession>A0A2P8GD52</accession>
<protein>
    <submittedName>
        <fullName evidence="2">Glycerophosphoryl diester phosphodiesterase family protein</fullName>
    </submittedName>
</protein>
<dbReference type="Proteomes" id="UP000240978">
    <property type="component" value="Unassembled WGS sequence"/>
</dbReference>
<dbReference type="InterPro" id="IPR030395">
    <property type="entry name" value="GP_PDE_dom"/>
</dbReference>
<dbReference type="EMBL" id="PYGK01000004">
    <property type="protein sequence ID" value="PSL31913.1"/>
    <property type="molecule type" value="Genomic_DNA"/>
</dbReference>
<dbReference type="GO" id="GO:0070291">
    <property type="term" value="P:N-acylethanolamine metabolic process"/>
    <property type="evidence" value="ECO:0007669"/>
    <property type="project" value="TreeGrafter"/>
</dbReference>
<dbReference type="AlphaFoldDB" id="A0A2P8GD52"/>
<organism evidence="2 3">
    <name type="scientific">Chitinophaga ginsengisoli</name>
    <dbReference type="NCBI Taxonomy" id="363837"/>
    <lineage>
        <taxon>Bacteria</taxon>
        <taxon>Pseudomonadati</taxon>
        <taxon>Bacteroidota</taxon>
        <taxon>Chitinophagia</taxon>
        <taxon>Chitinophagales</taxon>
        <taxon>Chitinophagaceae</taxon>
        <taxon>Chitinophaga</taxon>
    </lineage>
</organism>
<dbReference type="PROSITE" id="PS51704">
    <property type="entry name" value="GP_PDE"/>
    <property type="match status" value="1"/>
</dbReference>
<evidence type="ECO:0000313" key="2">
    <source>
        <dbReference type="EMBL" id="PSL31913.1"/>
    </source>
</evidence>
<dbReference type="GO" id="GO:0005886">
    <property type="term" value="C:plasma membrane"/>
    <property type="evidence" value="ECO:0007669"/>
    <property type="project" value="TreeGrafter"/>
</dbReference>
<name>A0A2P8GD52_9BACT</name>
<comment type="caution">
    <text evidence="2">The sequence shown here is derived from an EMBL/GenBank/DDBJ whole genome shotgun (WGS) entry which is preliminary data.</text>
</comment>
<dbReference type="PANTHER" id="PTHR46320">
    <property type="entry name" value="GLYCEROPHOSPHODIESTER PHOSPHODIESTERASE 1"/>
    <property type="match status" value="1"/>
</dbReference>
<sequence>MYGRKNITTLTQRLKYCDVKKYIVSILLSCLLLTGISSLAQSAKNFRLIAHRGGIVDSTAEQNSLQALTKAIEKGYWMVEIDLRMTKDGVLVTHHDKTFKNSFGLDAAVSSMTWEAISKLHNANGYRVLKLEEVLQNCKGKLGVMIDNKLNGNDTAVWMRLISLLKKYNLYSNALMIGTDESTEFFTGKIKLSCTRQQLEDNMRRPDYKSSNYYLFSDSISKDDNDWASRHKILVIGVINAWAFHGMDTISQAKAQVERLKAAGVKHFQIDAEYESLFVH</sequence>
<dbReference type="GO" id="GO:0006580">
    <property type="term" value="P:ethanolamine metabolic process"/>
    <property type="evidence" value="ECO:0007669"/>
    <property type="project" value="TreeGrafter"/>
</dbReference>
<dbReference type="Gene3D" id="3.20.20.190">
    <property type="entry name" value="Phosphatidylinositol (PI) phosphodiesterase"/>
    <property type="match status" value="1"/>
</dbReference>
<evidence type="ECO:0000313" key="3">
    <source>
        <dbReference type="Proteomes" id="UP000240978"/>
    </source>
</evidence>
<reference evidence="2 3" key="1">
    <citation type="submission" date="2018-03" db="EMBL/GenBank/DDBJ databases">
        <title>Genomic Encyclopedia of Archaeal and Bacterial Type Strains, Phase II (KMG-II): from individual species to whole genera.</title>
        <authorList>
            <person name="Goeker M."/>
        </authorList>
    </citation>
    <scope>NUCLEOTIDE SEQUENCE [LARGE SCALE GENOMIC DNA]</scope>
    <source>
        <strain evidence="2 3">DSM 18107</strain>
    </source>
</reference>
<dbReference type="PANTHER" id="PTHR46320:SF1">
    <property type="entry name" value="GLYCEROPHOSPHODIESTER PHOSPHODIESTERASE 1"/>
    <property type="match status" value="1"/>
</dbReference>
<feature type="domain" description="GP-PDE" evidence="1">
    <location>
        <begin position="46"/>
        <end position="280"/>
    </location>
</feature>
<proteinExistence type="predicted"/>
<dbReference type="CDD" id="cd08566">
    <property type="entry name" value="GDPD_AtGDE_like"/>
    <property type="match status" value="1"/>
</dbReference>
<evidence type="ECO:0000259" key="1">
    <source>
        <dbReference type="PROSITE" id="PS51704"/>
    </source>
</evidence>